<dbReference type="SUPFAM" id="SSF57667">
    <property type="entry name" value="beta-beta-alpha zinc fingers"/>
    <property type="match status" value="1"/>
</dbReference>
<dbReference type="InterPro" id="IPR036236">
    <property type="entry name" value="Znf_C2H2_sf"/>
</dbReference>
<feature type="region of interest" description="Disordered" evidence="1">
    <location>
        <begin position="133"/>
        <end position="156"/>
    </location>
</feature>
<protein>
    <recommendedName>
        <fullName evidence="4">BED-type domain-containing protein</fullName>
    </recommendedName>
</protein>
<dbReference type="Proteomes" id="UP000289738">
    <property type="component" value="Chromosome B06"/>
</dbReference>
<evidence type="ECO:0008006" key="4">
    <source>
        <dbReference type="Google" id="ProtNLM"/>
    </source>
</evidence>
<dbReference type="SMART" id="SM00614">
    <property type="entry name" value="ZnF_BED"/>
    <property type="match status" value="1"/>
</dbReference>
<sequence length="156" mass="17921">MELCDQSVSQPSAKRESEDFTHVAESEEPTCKRCKLTISDCWNFFTKIGVGKDGSERARCNACRKEFKVEDRLDGTALLIHHIEQCDEIEVEDARQLVNDTEGQSKYPEIFQLVLHEDEDLCDCDEDQCEWDCDEDEDEEEDEDEDDDDDDGALNG</sequence>
<keyword evidence="3" id="KW-1185">Reference proteome</keyword>
<gene>
    <name evidence="2" type="ORF">Ahy_B06g086067</name>
</gene>
<feature type="region of interest" description="Disordered" evidence="1">
    <location>
        <begin position="1"/>
        <end position="21"/>
    </location>
</feature>
<accession>A0A444YWP6</accession>
<comment type="caution">
    <text evidence="2">The sequence shown here is derived from an EMBL/GenBank/DDBJ whole genome shotgun (WGS) entry which is preliminary data.</text>
</comment>
<dbReference type="EMBL" id="SDMP01000016">
    <property type="protein sequence ID" value="RYR06316.1"/>
    <property type="molecule type" value="Genomic_DNA"/>
</dbReference>
<evidence type="ECO:0000313" key="3">
    <source>
        <dbReference type="Proteomes" id="UP000289738"/>
    </source>
</evidence>
<organism evidence="2 3">
    <name type="scientific">Arachis hypogaea</name>
    <name type="common">Peanut</name>
    <dbReference type="NCBI Taxonomy" id="3818"/>
    <lineage>
        <taxon>Eukaryota</taxon>
        <taxon>Viridiplantae</taxon>
        <taxon>Streptophyta</taxon>
        <taxon>Embryophyta</taxon>
        <taxon>Tracheophyta</taxon>
        <taxon>Spermatophyta</taxon>
        <taxon>Magnoliopsida</taxon>
        <taxon>eudicotyledons</taxon>
        <taxon>Gunneridae</taxon>
        <taxon>Pentapetalae</taxon>
        <taxon>rosids</taxon>
        <taxon>fabids</taxon>
        <taxon>Fabales</taxon>
        <taxon>Fabaceae</taxon>
        <taxon>Papilionoideae</taxon>
        <taxon>50 kb inversion clade</taxon>
        <taxon>dalbergioids sensu lato</taxon>
        <taxon>Dalbergieae</taxon>
        <taxon>Pterocarpus clade</taxon>
        <taxon>Arachis</taxon>
    </lineage>
</organism>
<feature type="compositionally biased region" description="Polar residues" evidence="1">
    <location>
        <begin position="1"/>
        <end position="12"/>
    </location>
</feature>
<name>A0A444YWP6_ARAHY</name>
<dbReference type="AlphaFoldDB" id="A0A444YWP6"/>
<evidence type="ECO:0000313" key="2">
    <source>
        <dbReference type="EMBL" id="RYR06316.1"/>
    </source>
</evidence>
<evidence type="ECO:0000256" key="1">
    <source>
        <dbReference type="SAM" id="MobiDB-lite"/>
    </source>
</evidence>
<proteinExistence type="predicted"/>
<reference evidence="2 3" key="1">
    <citation type="submission" date="2019-01" db="EMBL/GenBank/DDBJ databases">
        <title>Sequencing of cultivated peanut Arachis hypogaea provides insights into genome evolution and oil improvement.</title>
        <authorList>
            <person name="Chen X."/>
        </authorList>
    </citation>
    <scope>NUCLEOTIDE SEQUENCE [LARGE SCALE GENOMIC DNA]</scope>
    <source>
        <strain evidence="3">cv. Fuhuasheng</strain>
        <tissue evidence="2">Leaves</tissue>
    </source>
</reference>